<feature type="region of interest" description="Disordered" evidence="1">
    <location>
        <begin position="1"/>
        <end position="83"/>
    </location>
</feature>
<sequence length="105" mass="10869">MMKKRSAVAPASAGPAPAPVEDASKAHREDRQGGEEGRYQEQLRNPPEPAKGTKATATDESAGAGASVQEGQQEEEPAKAGNFVTEAAGWAALLSRLVSGKEPTI</sequence>
<dbReference type="EMBL" id="HBKQ01044537">
    <property type="protein sequence ID" value="CAE2268840.1"/>
    <property type="molecule type" value="Transcribed_RNA"/>
</dbReference>
<gene>
    <name evidence="2" type="ORF">OAUR00152_LOCUS30689</name>
</gene>
<name>A0A7S4N764_9STRA</name>
<reference evidence="2" key="1">
    <citation type="submission" date="2021-01" db="EMBL/GenBank/DDBJ databases">
        <authorList>
            <person name="Corre E."/>
            <person name="Pelletier E."/>
            <person name="Niang G."/>
            <person name="Scheremetjew M."/>
            <person name="Finn R."/>
            <person name="Kale V."/>
            <person name="Holt S."/>
            <person name="Cochrane G."/>
            <person name="Meng A."/>
            <person name="Brown T."/>
            <person name="Cohen L."/>
        </authorList>
    </citation>
    <scope>NUCLEOTIDE SEQUENCE</scope>
    <source>
        <strain evidence="2">Isolate 1302-5</strain>
    </source>
</reference>
<dbReference type="AlphaFoldDB" id="A0A7S4N764"/>
<evidence type="ECO:0000313" key="2">
    <source>
        <dbReference type="EMBL" id="CAE2268840.1"/>
    </source>
</evidence>
<proteinExistence type="predicted"/>
<accession>A0A7S4N764</accession>
<feature type="compositionally biased region" description="Basic and acidic residues" evidence="1">
    <location>
        <begin position="22"/>
        <end position="41"/>
    </location>
</feature>
<protein>
    <submittedName>
        <fullName evidence="2">Uncharacterized protein</fullName>
    </submittedName>
</protein>
<organism evidence="2">
    <name type="scientific">Odontella aurita</name>
    <dbReference type="NCBI Taxonomy" id="265563"/>
    <lineage>
        <taxon>Eukaryota</taxon>
        <taxon>Sar</taxon>
        <taxon>Stramenopiles</taxon>
        <taxon>Ochrophyta</taxon>
        <taxon>Bacillariophyta</taxon>
        <taxon>Mediophyceae</taxon>
        <taxon>Biddulphiophycidae</taxon>
        <taxon>Eupodiscales</taxon>
        <taxon>Odontellaceae</taxon>
        <taxon>Odontella</taxon>
    </lineage>
</organism>
<evidence type="ECO:0000256" key="1">
    <source>
        <dbReference type="SAM" id="MobiDB-lite"/>
    </source>
</evidence>